<gene>
    <name evidence="1" type="ORF">METZ01_LOCUS370384</name>
</gene>
<sequence length="187" mass="22084">MEALFTIHAGEYLVGSYIEKKYPKYHVWIPSKRNKKWVDLLVSNGDNSKTISIQVKSSKDYSPDFNNPVHRRKLVGSSYFNLNTAKLSNSQAELWVFVIHSFKLSKYHYVIIKPQDLSKRFKRIHNVNQNIRSYLWITKGKECWETRGLRKAQQEAILNNDTNEIDENRNFSQFLNNWESLEEKLGL</sequence>
<name>A0A382T5V5_9ZZZZ</name>
<accession>A0A382T5V5</accession>
<evidence type="ECO:0008006" key="2">
    <source>
        <dbReference type="Google" id="ProtNLM"/>
    </source>
</evidence>
<reference evidence="1" key="1">
    <citation type="submission" date="2018-05" db="EMBL/GenBank/DDBJ databases">
        <authorList>
            <person name="Lanie J.A."/>
            <person name="Ng W.-L."/>
            <person name="Kazmierczak K.M."/>
            <person name="Andrzejewski T.M."/>
            <person name="Davidsen T.M."/>
            <person name="Wayne K.J."/>
            <person name="Tettelin H."/>
            <person name="Glass J.I."/>
            <person name="Rusch D."/>
            <person name="Podicherti R."/>
            <person name="Tsui H.-C.T."/>
            <person name="Winkler M.E."/>
        </authorList>
    </citation>
    <scope>NUCLEOTIDE SEQUENCE</scope>
</reference>
<evidence type="ECO:0000313" key="1">
    <source>
        <dbReference type="EMBL" id="SVD17530.1"/>
    </source>
</evidence>
<dbReference type="EMBL" id="UINC01134164">
    <property type="protein sequence ID" value="SVD17530.1"/>
    <property type="molecule type" value="Genomic_DNA"/>
</dbReference>
<proteinExistence type="predicted"/>
<dbReference type="AlphaFoldDB" id="A0A382T5V5"/>
<protein>
    <recommendedName>
        <fullName evidence="2">PD(D/E)XK endonuclease domain-containing protein</fullName>
    </recommendedName>
</protein>
<organism evidence="1">
    <name type="scientific">marine metagenome</name>
    <dbReference type="NCBI Taxonomy" id="408172"/>
    <lineage>
        <taxon>unclassified sequences</taxon>
        <taxon>metagenomes</taxon>
        <taxon>ecological metagenomes</taxon>
    </lineage>
</organism>